<reference evidence="1" key="1">
    <citation type="journal article" date="2020" name="Nature">
        <title>Giant virus diversity and host interactions through global metagenomics.</title>
        <authorList>
            <person name="Schulz F."/>
            <person name="Roux S."/>
            <person name="Paez-Espino D."/>
            <person name="Jungbluth S."/>
            <person name="Walsh D.A."/>
            <person name="Denef V.J."/>
            <person name="McMahon K.D."/>
            <person name="Konstantinidis K.T."/>
            <person name="Eloe-Fadrosh E.A."/>
            <person name="Kyrpides N.C."/>
            <person name="Woyke T."/>
        </authorList>
    </citation>
    <scope>NUCLEOTIDE SEQUENCE</scope>
    <source>
        <strain evidence="1">GVMAG-M-3300020169-51</strain>
    </source>
</reference>
<protein>
    <submittedName>
        <fullName evidence="1">Uncharacterized protein</fullName>
    </submittedName>
</protein>
<sequence length="144" mass="16201">MGRPKFKLFKCNSRVRQLQKQKKPGLTNVKGSHSAMQNHVRRRIAPIVRAYKDKELNKFYKQKYGPLFGIKKIPINQCQDGSTQAKGSLGYASHGGTNADVIYFKHLYGGTRQLLTPGTCPNVPTRCNACKEQKFVNGKAEDKC</sequence>
<name>A0A6C0C1I8_9ZZZZ</name>
<proteinExistence type="predicted"/>
<organism evidence="1">
    <name type="scientific">viral metagenome</name>
    <dbReference type="NCBI Taxonomy" id="1070528"/>
    <lineage>
        <taxon>unclassified sequences</taxon>
        <taxon>metagenomes</taxon>
        <taxon>organismal metagenomes</taxon>
    </lineage>
</organism>
<dbReference type="AlphaFoldDB" id="A0A6C0C1I8"/>
<dbReference type="EMBL" id="MN739295">
    <property type="protein sequence ID" value="QHS97423.1"/>
    <property type="molecule type" value="Genomic_DNA"/>
</dbReference>
<evidence type="ECO:0000313" key="1">
    <source>
        <dbReference type="EMBL" id="QHS97423.1"/>
    </source>
</evidence>
<accession>A0A6C0C1I8</accession>